<evidence type="ECO:0000313" key="1">
    <source>
        <dbReference type="EMBL" id="MBD8000836.1"/>
    </source>
</evidence>
<keyword evidence="2" id="KW-1185">Reference proteome</keyword>
<name>A0ABR8V851_9BACT</name>
<evidence type="ECO:0000313" key="2">
    <source>
        <dbReference type="Proteomes" id="UP000616346"/>
    </source>
</evidence>
<reference evidence="1 2" key="1">
    <citation type="submission" date="2020-08" db="EMBL/GenBank/DDBJ databases">
        <title>A Genomic Blueprint of the Chicken Gut Microbiome.</title>
        <authorList>
            <person name="Gilroy R."/>
            <person name="Ravi A."/>
            <person name="Getino M."/>
            <person name="Pursley I."/>
            <person name="Horton D.L."/>
            <person name="Alikhan N.-F."/>
            <person name="Baker D."/>
            <person name="Gharbi K."/>
            <person name="Hall N."/>
            <person name="Watson M."/>
            <person name="Adriaenssens E.M."/>
            <person name="Foster-Nyarko E."/>
            <person name="Jarju S."/>
            <person name="Secka A."/>
            <person name="Antonio M."/>
            <person name="Oren A."/>
            <person name="Chaudhuri R."/>
            <person name="La Ragione R.M."/>
            <person name="Hildebrand F."/>
            <person name="Pallen M.J."/>
        </authorList>
    </citation>
    <scope>NUCLEOTIDE SEQUENCE [LARGE SCALE GENOMIC DNA]</scope>
    <source>
        <strain evidence="1 2">Sa1YUN3</strain>
    </source>
</reference>
<comment type="caution">
    <text evidence="1">The sequence shown here is derived from an EMBL/GenBank/DDBJ whole genome shotgun (WGS) entry which is preliminary data.</text>
</comment>
<organism evidence="1 2">
    <name type="scientific">Phocaeicola faecium</name>
    <dbReference type="NCBI Taxonomy" id="2762213"/>
    <lineage>
        <taxon>Bacteria</taxon>
        <taxon>Pseudomonadati</taxon>
        <taxon>Bacteroidota</taxon>
        <taxon>Bacteroidia</taxon>
        <taxon>Bacteroidales</taxon>
        <taxon>Bacteroidaceae</taxon>
        <taxon>Phocaeicola</taxon>
    </lineage>
</organism>
<accession>A0ABR8V851</accession>
<dbReference type="EMBL" id="JACSPQ010000001">
    <property type="protein sequence ID" value="MBD8000836.1"/>
    <property type="molecule type" value="Genomic_DNA"/>
</dbReference>
<dbReference type="Proteomes" id="UP000616346">
    <property type="component" value="Unassembled WGS sequence"/>
</dbReference>
<proteinExistence type="predicted"/>
<sequence>MDEKLTFYQLSSEVANEVLERVEAFNRGRTRERGAYVISLATAYRPYYALWRIFPDSDIPLFIRTLAVTFDVAAERAMKLLQNCNVVLSVADNAVFERCYGLTDDVIPFGKYKGKRLAEIYYLAPSYVLWLANKFTPDTRRYDHLIELAKQFAYVHFELTVQKRQISSVSRFVGNKGDKLKDLSLTVLNIRLQVDTYKPDFYVDQNILAADRDGNRFTFLVKAAGQSLTPKALHCRSRKINRQEVLHLLSAKVMGHYESHGVRYTRLGYVKIQSV</sequence>
<protein>
    <submittedName>
        <fullName evidence="1">Uncharacterized protein</fullName>
    </submittedName>
</protein>
<gene>
    <name evidence="1" type="ORF">H9626_01155</name>
</gene>
<dbReference type="RefSeq" id="WP_191709284.1">
    <property type="nucleotide sequence ID" value="NZ_JACSPQ010000001.1"/>
</dbReference>